<comment type="subcellular location">
    <subcellularLocation>
        <location evidence="2 9">Cytoplasm</location>
    </subcellularLocation>
</comment>
<sequence>MSEYIRNQILGIADNFKALAAMAGEIEQVARVWTDTLRAGNKIMFCGNGGSAADSQHLAAELVGRYKLNRPAMNALALTVDTSILTAVGNDYGYETVFSRQLQGLGRSGDLLVGLSTSGNSQNIVRAMELARRMGVRTVALTGQGGGEMRDCADFCIAVPSHATNNIQEMHIAVGHLVCELVEQEMYGV</sequence>
<feature type="binding site" evidence="9">
    <location>
        <begin position="90"/>
        <end position="91"/>
    </location>
    <ligand>
        <name>substrate</name>
    </ligand>
</feature>
<gene>
    <name evidence="9 11" type="primary">gmhA</name>
    <name evidence="11" type="ORF">CXU22_01660</name>
</gene>
<feature type="binding site" evidence="9">
    <location>
        <position position="168"/>
    </location>
    <ligand>
        <name>substrate</name>
    </ligand>
</feature>
<dbReference type="CDD" id="cd05006">
    <property type="entry name" value="SIS_GmhA"/>
    <property type="match status" value="1"/>
</dbReference>
<organism evidence="11 12">
    <name type="scientific">Akkermansia muciniphila</name>
    <dbReference type="NCBI Taxonomy" id="239935"/>
    <lineage>
        <taxon>Bacteria</taxon>
        <taxon>Pseudomonadati</taxon>
        <taxon>Verrucomicrobiota</taxon>
        <taxon>Verrucomicrobiia</taxon>
        <taxon>Verrucomicrobiales</taxon>
        <taxon>Akkermansiaceae</taxon>
        <taxon>Akkermansia</taxon>
    </lineage>
</organism>
<dbReference type="PANTHER" id="PTHR30390">
    <property type="entry name" value="SEDOHEPTULOSE 7-PHOSPHATE ISOMERASE / DNAA INITIATOR-ASSOCIATING FACTOR FOR REPLICATION INITIATION"/>
    <property type="match status" value="1"/>
</dbReference>
<evidence type="ECO:0000256" key="8">
    <source>
        <dbReference type="ARBA" id="ARBA00023277"/>
    </source>
</evidence>
<keyword evidence="8 9" id="KW-0119">Carbohydrate metabolism</keyword>
<keyword evidence="7 9" id="KW-0413">Isomerase</keyword>
<comment type="pathway">
    <text evidence="9">Carbohydrate biosynthesis; D-glycero-D-manno-heptose 7-phosphate biosynthesis; D-glycero-alpha-D-manno-heptose 7-phosphate and D-glycero-beta-D-manno-heptose 7-phosphate from sedoheptulose 7-phosphate: step 1/1.</text>
</comment>
<feature type="binding site" evidence="9">
    <location>
        <position position="57"/>
    </location>
    <ligand>
        <name>Zn(2+)</name>
        <dbReference type="ChEBI" id="CHEBI:29105"/>
    </ligand>
</feature>
<reference evidence="11 12" key="1">
    <citation type="journal article" date="2017" name="BMC Genomics">
        <title>Genome sequencing of 39 Akkermansia muciniphila isolates reveals its population structure, genomic and functional diverisity, and global distribution in mammalian gut microbiotas.</title>
        <authorList>
            <person name="Guo X."/>
            <person name="Li S."/>
            <person name="Zhang J."/>
            <person name="Wu F."/>
            <person name="Li X."/>
            <person name="Wu D."/>
            <person name="Zhang M."/>
            <person name="Ou Z."/>
            <person name="Jie Z."/>
            <person name="Yan Q."/>
            <person name="Li P."/>
            <person name="Yi J."/>
            <person name="Peng Y."/>
        </authorList>
    </citation>
    <scope>NUCLEOTIDE SEQUENCE [LARGE SCALE GENOMIC DNA]</scope>
    <source>
        <strain evidence="11 12">GP24</strain>
    </source>
</reference>
<comment type="caution">
    <text evidence="11">The sequence shown here is derived from an EMBL/GenBank/DDBJ whole genome shotgun (WGS) entry which is preliminary data.</text>
</comment>
<dbReference type="InterPro" id="IPR035461">
    <property type="entry name" value="GmhA/DiaA"/>
</dbReference>
<proteinExistence type="inferred from homology"/>
<dbReference type="OrthoDB" id="9781311at2"/>
<feature type="binding site" evidence="9">
    <location>
        <position position="121"/>
    </location>
    <ligand>
        <name>substrate</name>
    </ligand>
</feature>
<feature type="binding site" evidence="9">
    <location>
        <position position="61"/>
    </location>
    <ligand>
        <name>Zn(2+)</name>
        <dbReference type="ChEBI" id="CHEBI:29105"/>
    </ligand>
</feature>
<dbReference type="InterPro" id="IPR050099">
    <property type="entry name" value="SIS_GmhA/DiaA_subfam"/>
</dbReference>
<keyword evidence="5 9" id="KW-0479">Metal-binding</keyword>
<dbReference type="GO" id="GO:0008968">
    <property type="term" value="F:D-sedoheptulose 7-phosphate isomerase activity"/>
    <property type="evidence" value="ECO:0007669"/>
    <property type="project" value="UniProtKB-UniRule"/>
</dbReference>
<comment type="miscellaneous">
    <text evidence="9">The reaction produces a racemic mixture of D-glycero-alpha-D-manno-heptose 7-phosphate and D-glycero-beta-D-manno-heptose 7-phosphate.</text>
</comment>
<feature type="binding site" evidence="9">
    <location>
        <position position="61"/>
    </location>
    <ligand>
        <name>substrate</name>
    </ligand>
</feature>
<feature type="binding site" evidence="9">
    <location>
        <position position="176"/>
    </location>
    <ligand>
        <name>Zn(2+)</name>
        <dbReference type="ChEBI" id="CHEBI:29105"/>
    </ligand>
</feature>
<dbReference type="InterPro" id="IPR001347">
    <property type="entry name" value="SIS_dom"/>
</dbReference>
<dbReference type="PROSITE" id="PS51464">
    <property type="entry name" value="SIS"/>
    <property type="match status" value="1"/>
</dbReference>
<evidence type="ECO:0000256" key="3">
    <source>
        <dbReference type="ARBA" id="ARBA00009894"/>
    </source>
</evidence>
<evidence type="ECO:0000256" key="5">
    <source>
        <dbReference type="ARBA" id="ARBA00022723"/>
    </source>
</evidence>
<comment type="similarity">
    <text evidence="3 9">Belongs to the SIS family. GmhA subfamily.</text>
</comment>
<evidence type="ECO:0000256" key="9">
    <source>
        <dbReference type="HAMAP-Rule" id="MF_00067"/>
    </source>
</evidence>
<evidence type="ECO:0000259" key="10">
    <source>
        <dbReference type="PROSITE" id="PS51464"/>
    </source>
</evidence>
<dbReference type="Proteomes" id="UP000236000">
    <property type="component" value="Unassembled WGS sequence"/>
</dbReference>
<dbReference type="NCBIfam" id="TIGR00441">
    <property type="entry name" value="gmhA"/>
    <property type="match status" value="1"/>
</dbReference>
<accession>A0A2N8HG93</accession>
<feature type="binding site" evidence="9">
    <location>
        <begin position="116"/>
        <end position="118"/>
    </location>
    <ligand>
        <name>substrate</name>
    </ligand>
</feature>
<feature type="domain" description="SIS" evidence="10">
    <location>
        <begin position="33"/>
        <end position="189"/>
    </location>
</feature>
<name>A0A2N8HG93_9BACT</name>
<feature type="binding site" evidence="9">
    <location>
        <begin position="48"/>
        <end position="50"/>
    </location>
    <ligand>
        <name>substrate</name>
    </ligand>
</feature>
<dbReference type="GO" id="GO:0097367">
    <property type="term" value="F:carbohydrate derivative binding"/>
    <property type="evidence" value="ECO:0007669"/>
    <property type="project" value="InterPro"/>
</dbReference>
<comment type="cofactor">
    <cofactor evidence="9">
        <name>Zn(2+)</name>
        <dbReference type="ChEBI" id="CHEBI:29105"/>
    </cofactor>
    <text evidence="9">Binds 1 zinc ion per subunit.</text>
</comment>
<dbReference type="GO" id="GO:0008270">
    <property type="term" value="F:zinc ion binding"/>
    <property type="evidence" value="ECO:0007669"/>
    <property type="project" value="UniProtKB-UniRule"/>
</dbReference>
<dbReference type="EMBL" id="PJKA01000003">
    <property type="protein sequence ID" value="PNC19744.1"/>
    <property type="molecule type" value="Genomic_DNA"/>
</dbReference>
<keyword evidence="4 9" id="KW-0963">Cytoplasm</keyword>
<dbReference type="InterPro" id="IPR004515">
    <property type="entry name" value="Phosphoheptose_Isoase"/>
</dbReference>
<dbReference type="SUPFAM" id="SSF53697">
    <property type="entry name" value="SIS domain"/>
    <property type="match status" value="1"/>
</dbReference>
<dbReference type="UniPathway" id="UPA00041">
    <property type="reaction ID" value="UER00436"/>
</dbReference>
<dbReference type="GO" id="GO:0005975">
    <property type="term" value="P:carbohydrate metabolic process"/>
    <property type="evidence" value="ECO:0007669"/>
    <property type="project" value="UniProtKB-UniRule"/>
</dbReference>
<dbReference type="GO" id="GO:0005737">
    <property type="term" value="C:cytoplasm"/>
    <property type="evidence" value="ECO:0007669"/>
    <property type="project" value="UniProtKB-SubCell"/>
</dbReference>
<dbReference type="AlphaFoldDB" id="A0A2N8HG93"/>
<keyword evidence="6 9" id="KW-0862">Zinc</keyword>
<protein>
    <recommendedName>
        <fullName evidence="9">Phosphoheptose isomerase</fullName>
        <ecNumber evidence="9">5.3.1.28</ecNumber>
    </recommendedName>
    <alternativeName>
        <fullName evidence="9">Sedoheptulose 7-phosphate isomerase</fullName>
    </alternativeName>
</protein>
<dbReference type="EC" id="5.3.1.28" evidence="9"/>
<comment type="function">
    <text evidence="9">Catalyzes the isomerization of sedoheptulose 7-phosphate in D-glycero-D-manno-heptose 7-phosphate.</text>
</comment>
<dbReference type="Gene3D" id="3.40.50.10490">
    <property type="entry name" value="Glucose-6-phosphate isomerase like protein, domain 1"/>
    <property type="match status" value="1"/>
</dbReference>
<dbReference type="InterPro" id="IPR046348">
    <property type="entry name" value="SIS_dom_sf"/>
</dbReference>
<evidence type="ECO:0000313" key="11">
    <source>
        <dbReference type="EMBL" id="PNC19744.1"/>
    </source>
</evidence>
<evidence type="ECO:0000256" key="4">
    <source>
        <dbReference type="ARBA" id="ARBA00022490"/>
    </source>
</evidence>
<dbReference type="Pfam" id="PF13580">
    <property type="entry name" value="SIS_2"/>
    <property type="match status" value="1"/>
</dbReference>
<evidence type="ECO:0000313" key="12">
    <source>
        <dbReference type="Proteomes" id="UP000236000"/>
    </source>
</evidence>
<dbReference type="RefSeq" id="WP_102711900.1">
    <property type="nucleotide sequence ID" value="NZ_CABMLK010000002.1"/>
</dbReference>
<dbReference type="HAMAP" id="MF_00067">
    <property type="entry name" value="GmhA"/>
    <property type="match status" value="1"/>
</dbReference>
<comment type="catalytic activity">
    <reaction evidence="1 9">
        <text>2 D-sedoheptulose 7-phosphate = D-glycero-alpha-D-manno-heptose 7-phosphate + D-glycero-beta-D-manno-heptose 7-phosphate</text>
        <dbReference type="Rhea" id="RHEA:27489"/>
        <dbReference type="ChEBI" id="CHEBI:57483"/>
        <dbReference type="ChEBI" id="CHEBI:60203"/>
        <dbReference type="ChEBI" id="CHEBI:60204"/>
        <dbReference type="EC" id="5.3.1.28"/>
    </reaction>
</comment>
<evidence type="ECO:0000256" key="7">
    <source>
        <dbReference type="ARBA" id="ARBA00023235"/>
    </source>
</evidence>
<evidence type="ECO:0000256" key="6">
    <source>
        <dbReference type="ARBA" id="ARBA00022833"/>
    </source>
</evidence>
<dbReference type="PANTHER" id="PTHR30390:SF6">
    <property type="entry name" value="DNAA INITIATOR-ASSOCIATING PROTEIN DIAA"/>
    <property type="match status" value="1"/>
</dbReference>
<evidence type="ECO:0000256" key="2">
    <source>
        <dbReference type="ARBA" id="ARBA00004496"/>
    </source>
</evidence>
<dbReference type="GO" id="GO:2001061">
    <property type="term" value="P:D-glycero-D-manno-heptose 7-phosphate biosynthetic process"/>
    <property type="evidence" value="ECO:0007669"/>
    <property type="project" value="UniProtKB-UniPathway"/>
</dbReference>
<feature type="binding site" evidence="9">
    <location>
        <position position="168"/>
    </location>
    <ligand>
        <name>Zn(2+)</name>
        <dbReference type="ChEBI" id="CHEBI:29105"/>
    </ligand>
</feature>
<evidence type="ECO:0000256" key="1">
    <source>
        <dbReference type="ARBA" id="ARBA00000348"/>
    </source>
</evidence>